<keyword evidence="2" id="KW-1185">Reference proteome</keyword>
<accession>A0A1W4XB51</accession>
<dbReference type="AlphaFoldDB" id="A0A1W4XB51"/>
<dbReference type="OrthoDB" id="430821at2759"/>
<keyword evidence="1" id="KW-0732">Signal</keyword>
<evidence type="ECO:0000313" key="2">
    <source>
        <dbReference type="Proteomes" id="UP000192223"/>
    </source>
</evidence>
<proteinExistence type="predicted"/>
<sequence>MQLVWLGIESFLIITFSTILSKKPFINRDAGFSSFLNVDIPIRKQDVYNNKEDFSTSCKLNGSAARAETTSTTQGLSKLQAQELVLRLNSEERIVLLTAIQEFQSKLVKEEYQGQLAASRWRSKYGRPAKLPTLGDVDPTGTYCLLPEDWLMKKCGTIFLDLVLGINLLKSFNDCHCYCYS</sequence>
<dbReference type="KEGG" id="apln:108739934"/>
<feature type="chain" id="PRO_5010720029" evidence="1">
    <location>
        <begin position="22"/>
        <end position="181"/>
    </location>
</feature>
<organism evidence="2 3">
    <name type="scientific">Agrilus planipennis</name>
    <name type="common">Emerald ash borer</name>
    <name type="synonym">Agrilus marcopoli</name>
    <dbReference type="NCBI Taxonomy" id="224129"/>
    <lineage>
        <taxon>Eukaryota</taxon>
        <taxon>Metazoa</taxon>
        <taxon>Ecdysozoa</taxon>
        <taxon>Arthropoda</taxon>
        <taxon>Hexapoda</taxon>
        <taxon>Insecta</taxon>
        <taxon>Pterygota</taxon>
        <taxon>Neoptera</taxon>
        <taxon>Endopterygota</taxon>
        <taxon>Coleoptera</taxon>
        <taxon>Polyphaga</taxon>
        <taxon>Elateriformia</taxon>
        <taxon>Buprestoidea</taxon>
        <taxon>Buprestidae</taxon>
        <taxon>Agrilinae</taxon>
        <taxon>Agrilus</taxon>
    </lineage>
</organism>
<dbReference type="RefSeq" id="XP_018329565.1">
    <property type="nucleotide sequence ID" value="XM_018474063.2"/>
</dbReference>
<dbReference type="STRING" id="224129.A0A1W4XB51"/>
<evidence type="ECO:0000313" key="3">
    <source>
        <dbReference type="RefSeq" id="XP_018329565.1"/>
    </source>
</evidence>
<gene>
    <name evidence="3" type="primary">LOC108739934</name>
</gene>
<dbReference type="InParanoid" id="A0A1W4XB51"/>
<evidence type="ECO:0000256" key="1">
    <source>
        <dbReference type="SAM" id="SignalP"/>
    </source>
</evidence>
<reference evidence="3" key="1">
    <citation type="submission" date="2025-08" db="UniProtKB">
        <authorList>
            <consortium name="RefSeq"/>
        </authorList>
    </citation>
    <scope>IDENTIFICATION</scope>
    <source>
        <tissue evidence="3">Entire body</tissue>
    </source>
</reference>
<dbReference type="GeneID" id="108739934"/>
<name>A0A1W4XB51_AGRPL</name>
<feature type="signal peptide" evidence="1">
    <location>
        <begin position="1"/>
        <end position="21"/>
    </location>
</feature>
<dbReference type="Proteomes" id="UP000192223">
    <property type="component" value="Unplaced"/>
</dbReference>
<protein>
    <submittedName>
        <fullName evidence="3">Uncharacterized protein LOC108739934</fullName>
    </submittedName>
</protein>